<keyword evidence="3" id="KW-1185">Reference proteome</keyword>
<proteinExistence type="predicted"/>
<name>A0A7W7SY13_9PSEU</name>
<gene>
    <name evidence="2" type="ORF">F4559_000383</name>
</gene>
<comment type="caution">
    <text evidence="2">The sequence shown here is derived from an EMBL/GenBank/DDBJ whole genome shotgun (WGS) entry which is preliminary data.</text>
</comment>
<dbReference type="EMBL" id="JACHJS010000001">
    <property type="protein sequence ID" value="MBB4963024.1"/>
    <property type="molecule type" value="Genomic_DNA"/>
</dbReference>
<dbReference type="AlphaFoldDB" id="A0A7W7SY13"/>
<dbReference type="Proteomes" id="UP000542674">
    <property type="component" value="Unassembled WGS sequence"/>
</dbReference>
<feature type="transmembrane region" description="Helical" evidence="1">
    <location>
        <begin position="20"/>
        <end position="38"/>
    </location>
</feature>
<feature type="transmembrane region" description="Helical" evidence="1">
    <location>
        <begin position="44"/>
        <end position="61"/>
    </location>
</feature>
<evidence type="ECO:0000313" key="3">
    <source>
        <dbReference type="Proteomes" id="UP000542674"/>
    </source>
</evidence>
<evidence type="ECO:0008006" key="4">
    <source>
        <dbReference type="Google" id="ProtNLM"/>
    </source>
</evidence>
<evidence type="ECO:0000256" key="1">
    <source>
        <dbReference type="SAM" id="Phobius"/>
    </source>
</evidence>
<feature type="transmembrane region" description="Helical" evidence="1">
    <location>
        <begin position="66"/>
        <end position="85"/>
    </location>
</feature>
<protein>
    <recommendedName>
        <fullName evidence="4">DUF4352 domain-containing protein</fullName>
    </recommendedName>
</protein>
<evidence type="ECO:0000313" key="2">
    <source>
        <dbReference type="EMBL" id="MBB4963024.1"/>
    </source>
</evidence>
<reference evidence="2 3" key="1">
    <citation type="submission" date="2020-08" db="EMBL/GenBank/DDBJ databases">
        <title>Sequencing the genomes of 1000 actinobacteria strains.</title>
        <authorList>
            <person name="Klenk H.-P."/>
        </authorList>
    </citation>
    <scope>NUCLEOTIDE SEQUENCE [LARGE SCALE GENOMIC DNA]</scope>
    <source>
        <strain evidence="2 3">DSM 45084</strain>
    </source>
</reference>
<sequence>MTQLHDNQVPVVTRPQRFGALAWTALILGIVGLMGSPIIFFNNLTAIAAGVGVILGVIAFFGTKKILAAIGTILCVGAIVVTVSVQSTFVEKLDEIVQGTTSPQVTPLSWGQRHTWDDGLAVEIATPIACTPGEYAQPPNVARATKITVTVLNGTDKPFDTATLTVGSDAQFNGKRAEQIFDTDGGCGGGFEATTILPGKTYTYEAAYSVTAETGELQITLQPSFTAPKSIFTGQA</sequence>
<keyword evidence="1" id="KW-1133">Transmembrane helix</keyword>
<keyword evidence="1" id="KW-0812">Transmembrane</keyword>
<accession>A0A7W7SY13</accession>
<keyword evidence="1" id="KW-0472">Membrane</keyword>
<organism evidence="2 3">
    <name type="scientific">Saccharothrix violaceirubra</name>
    <dbReference type="NCBI Taxonomy" id="413306"/>
    <lineage>
        <taxon>Bacteria</taxon>
        <taxon>Bacillati</taxon>
        <taxon>Actinomycetota</taxon>
        <taxon>Actinomycetes</taxon>
        <taxon>Pseudonocardiales</taxon>
        <taxon>Pseudonocardiaceae</taxon>
        <taxon>Saccharothrix</taxon>
    </lineage>
</organism>
<dbReference type="RefSeq" id="WP_184665859.1">
    <property type="nucleotide sequence ID" value="NZ_BAABAI010000004.1"/>
</dbReference>